<evidence type="ECO:0000259" key="2">
    <source>
        <dbReference type="Pfam" id="PF26130"/>
    </source>
</evidence>
<feature type="domain" description="PB1-like" evidence="2">
    <location>
        <begin position="49"/>
        <end position="103"/>
    </location>
</feature>
<organism evidence="3 4">
    <name type="scientific">Stylosanthes scabra</name>
    <dbReference type="NCBI Taxonomy" id="79078"/>
    <lineage>
        <taxon>Eukaryota</taxon>
        <taxon>Viridiplantae</taxon>
        <taxon>Streptophyta</taxon>
        <taxon>Embryophyta</taxon>
        <taxon>Tracheophyta</taxon>
        <taxon>Spermatophyta</taxon>
        <taxon>Magnoliopsida</taxon>
        <taxon>eudicotyledons</taxon>
        <taxon>Gunneridae</taxon>
        <taxon>Pentapetalae</taxon>
        <taxon>rosids</taxon>
        <taxon>fabids</taxon>
        <taxon>Fabales</taxon>
        <taxon>Fabaceae</taxon>
        <taxon>Papilionoideae</taxon>
        <taxon>50 kb inversion clade</taxon>
        <taxon>dalbergioids sensu lato</taxon>
        <taxon>Dalbergieae</taxon>
        <taxon>Pterocarpus clade</taxon>
        <taxon>Stylosanthes</taxon>
    </lineage>
</organism>
<evidence type="ECO:0000313" key="3">
    <source>
        <dbReference type="EMBL" id="MED6220886.1"/>
    </source>
</evidence>
<protein>
    <recommendedName>
        <fullName evidence="2">PB1-like domain-containing protein</fullName>
    </recommendedName>
</protein>
<keyword evidence="4" id="KW-1185">Reference proteome</keyword>
<evidence type="ECO:0000313" key="4">
    <source>
        <dbReference type="Proteomes" id="UP001341840"/>
    </source>
</evidence>
<dbReference type="Proteomes" id="UP001341840">
    <property type="component" value="Unassembled WGS sequence"/>
</dbReference>
<feature type="region of interest" description="Disordered" evidence="1">
    <location>
        <begin position="116"/>
        <end position="183"/>
    </location>
</feature>
<evidence type="ECO:0000256" key="1">
    <source>
        <dbReference type="SAM" id="MobiDB-lite"/>
    </source>
</evidence>
<gene>
    <name evidence="3" type="ORF">PIB30_049147</name>
</gene>
<feature type="compositionally biased region" description="Basic residues" evidence="1">
    <location>
        <begin position="134"/>
        <end position="158"/>
    </location>
</feature>
<proteinExistence type="predicted"/>
<dbReference type="EMBL" id="JASCZI010272188">
    <property type="protein sequence ID" value="MED6220886.1"/>
    <property type="molecule type" value="Genomic_DNA"/>
</dbReference>
<dbReference type="InterPro" id="IPR058594">
    <property type="entry name" value="PB1-like_dom_pln"/>
</dbReference>
<name>A0ABU6ZFZ9_9FABA</name>
<sequence length="183" mass="20824">MKEASSAVISQRHRHSRRQSTSVVPAIDCVVRRGCRVVKSNRRNLGYTVNIQGYNEYDYMYWLDEEMGLKCGGLNMITGDLAVVMMGNGALNHESLVHVYFEHPIDRAVEVHVLDDDSNRVQPQPTPKEDIPKKMKRVKTRAKRTPTPKKKALSRNSRKIGQASQNFLHKLSDPITKTQPISQ</sequence>
<reference evidence="3 4" key="1">
    <citation type="journal article" date="2023" name="Plants (Basel)">
        <title>Bridging the Gap: Combining Genomics and Transcriptomics Approaches to Understand Stylosanthes scabra, an Orphan Legume from the Brazilian Caatinga.</title>
        <authorList>
            <person name="Ferreira-Neto J.R.C."/>
            <person name="da Silva M.D."/>
            <person name="Binneck E."/>
            <person name="de Melo N.F."/>
            <person name="da Silva R.H."/>
            <person name="de Melo A.L.T.M."/>
            <person name="Pandolfi V."/>
            <person name="Bustamante F.O."/>
            <person name="Brasileiro-Vidal A.C."/>
            <person name="Benko-Iseppon A.M."/>
        </authorList>
    </citation>
    <scope>NUCLEOTIDE SEQUENCE [LARGE SCALE GENOMIC DNA]</scope>
    <source>
        <tissue evidence="3">Leaves</tissue>
    </source>
</reference>
<accession>A0ABU6ZFZ9</accession>
<dbReference type="Pfam" id="PF26130">
    <property type="entry name" value="PB1-like"/>
    <property type="match status" value="1"/>
</dbReference>
<comment type="caution">
    <text evidence="3">The sequence shown here is derived from an EMBL/GenBank/DDBJ whole genome shotgun (WGS) entry which is preliminary data.</text>
</comment>